<evidence type="ECO:0000256" key="1">
    <source>
        <dbReference type="SAM" id="MobiDB-lite"/>
    </source>
</evidence>
<keyword evidence="3" id="KW-1185">Reference proteome</keyword>
<feature type="non-terminal residue" evidence="2">
    <location>
        <position position="1"/>
    </location>
</feature>
<name>A0AAV5SSW1_9BILA</name>
<evidence type="ECO:0000313" key="3">
    <source>
        <dbReference type="Proteomes" id="UP001432027"/>
    </source>
</evidence>
<gene>
    <name evidence="2" type="ORF">PENTCL1PPCAC_8340</name>
</gene>
<proteinExistence type="predicted"/>
<reference evidence="2" key="1">
    <citation type="submission" date="2023-10" db="EMBL/GenBank/DDBJ databases">
        <title>Genome assembly of Pristionchus species.</title>
        <authorList>
            <person name="Yoshida K."/>
            <person name="Sommer R.J."/>
        </authorList>
    </citation>
    <scope>NUCLEOTIDE SEQUENCE</scope>
    <source>
        <strain evidence="2">RS0144</strain>
    </source>
</reference>
<comment type="caution">
    <text evidence="2">The sequence shown here is derived from an EMBL/GenBank/DDBJ whole genome shotgun (WGS) entry which is preliminary data.</text>
</comment>
<feature type="compositionally biased region" description="Low complexity" evidence="1">
    <location>
        <begin position="32"/>
        <end position="56"/>
    </location>
</feature>
<sequence length="83" mass="8967">KVTLSVKFMMISKCCLRSVARMYSSTSCSSAAAAASTTRPRGTLLTPPSLLSSSASRKWKGCRDQTSKISDTIKDHQPARDGR</sequence>
<evidence type="ECO:0008006" key="4">
    <source>
        <dbReference type="Google" id="ProtNLM"/>
    </source>
</evidence>
<accession>A0AAV5SSW1</accession>
<evidence type="ECO:0000313" key="2">
    <source>
        <dbReference type="EMBL" id="GMS86165.1"/>
    </source>
</evidence>
<feature type="compositionally biased region" description="Basic and acidic residues" evidence="1">
    <location>
        <begin position="61"/>
        <end position="83"/>
    </location>
</feature>
<dbReference type="Proteomes" id="UP001432027">
    <property type="component" value="Unassembled WGS sequence"/>
</dbReference>
<feature type="region of interest" description="Disordered" evidence="1">
    <location>
        <begin position="32"/>
        <end position="83"/>
    </location>
</feature>
<protein>
    <recommendedName>
        <fullName evidence="4">Ribosomal protein</fullName>
    </recommendedName>
</protein>
<organism evidence="2 3">
    <name type="scientific">Pristionchus entomophagus</name>
    <dbReference type="NCBI Taxonomy" id="358040"/>
    <lineage>
        <taxon>Eukaryota</taxon>
        <taxon>Metazoa</taxon>
        <taxon>Ecdysozoa</taxon>
        <taxon>Nematoda</taxon>
        <taxon>Chromadorea</taxon>
        <taxon>Rhabditida</taxon>
        <taxon>Rhabditina</taxon>
        <taxon>Diplogasteromorpha</taxon>
        <taxon>Diplogasteroidea</taxon>
        <taxon>Neodiplogasteridae</taxon>
        <taxon>Pristionchus</taxon>
    </lineage>
</organism>
<dbReference type="AlphaFoldDB" id="A0AAV5SSW1"/>
<dbReference type="EMBL" id="BTSX01000002">
    <property type="protein sequence ID" value="GMS86165.1"/>
    <property type="molecule type" value="Genomic_DNA"/>
</dbReference>